<evidence type="ECO:0000313" key="5">
    <source>
        <dbReference type="Proteomes" id="UP001303115"/>
    </source>
</evidence>
<sequence length="401" mass="44609">MTPEFEARLKKAIDERVLPCAVVLARDKSGKIDYTFSHGPTTLKKDAPPISPTTMFTMASMSKLITSICLLKLVEGNILEIDENVTMYLETLAKQPILTGFDATGDPTYKKRTTPVTLRHLLTHTAGTGYILMEERLQRWCRATGRAVPIPLKHSPVSGGMSVDSRFGYPLLFEPGQGWVYGSGVDWAGRLIEKLTGAFFDDFLYENVLKPVGITKGAITFHPGRFHEPLFDLMAGMGKRNPDTGKVEFMETEYDEDNEGFGGEGLYGGMGEYMKVLYSILMDDGKILQPETTKLLFQPLLHENEKDALNKNLQATDWAVGHIPKGIEYDWSAGGLLSVGGEDMGKRKKGFLQWGGAWNMAWFIDREAGVCGVFGTQVFQVNDPEAKEFMKAFEEAVYSKL</sequence>
<evidence type="ECO:0000313" key="4">
    <source>
        <dbReference type="EMBL" id="KAK4038968.1"/>
    </source>
</evidence>
<comment type="caution">
    <text evidence="4">The sequence shown here is derived from an EMBL/GenBank/DDBJ whole genome shotgun (WGS) entry which is preliminary data.</text>
</comment>
<proteinExistence type="inferred from homology"/>
<dbReference type="Proteomes" id="UP001303115">
    <property type="component" value="Unassembled WGS sequence"/>
</dbReference>
<dbReference type="InterPro" id="IPR001466">
    <property type="entry name" value="Beta-lactam-related"/>
</dbReference>
<dbReference type="InterPro" id="IPR012338">
    <property type="entry name" value="Beta-lactam/transpept-like"/>
</dbReference>
<gene>
    <name evidence="4" type="ORF">C8A01DRAFT_47484</name>
</gene>
<dbReference type="PANTHER" id="PTHR43283:SF17">
    <property type="entry name" value="(LOVD), PUTATIVE (AFU_ORTHOLOGUE AFUA_5G00920)-RELATED"/>
    <property type="match status" value="1"/>
</dbReference>
<dbReference type="GO" id="GO:0016787">
    <property type="term" value="F:hydrolase activity"/>
    <property type="evidence" value="ECO:0007669"/>
    <property type="project" value="UniProtKB-KW"/>
</dbReference>
<dbReference type="EMBL" id="MU854414">
    <property type="protein sequence ID" value="KAK4038968.1"/>
    <property type="molecule type" value="Genomic_DNA"/>
</dbReference>
<feature type="domain" description="Beta-lactamase-related" evidence="3">
    <location>
        <begin position="17"/>
        <end position="389"/>
    </location>
</feature>
<evidence type="ECO:0000259" key="3">
    <source>
        <dbReference type="Pfam" id="PF00144"/>
    </source>
</evidence>
<reference evidence="5" key="1">
    <citation type="journal article" date="2023" name="Mol. Phylogenet. Evol.">
        <title>Genome-scale phylogeny and comparative genomics of the fungal order Sordariales.</title>
        <authorList>
            <person name="Hensen N."/>
            <person name="Bonometti L."/>
            <person name="Westerberg I."/>
            <person name="Brannstrom I.O."/>
            <person name="Guillou S."/>
            <person name="Cros-Aarteil S."/>
            <person name="Calhoun S."/>
            <person name="Haridas S."/>
            <person name="Kuo A."/>
            <person name="Mondo S."/>
            <person name="Pangilinan J."/>
            <person name="Riley R."/>
            <person name="LaButti K."/>
            <person name="Andreopoulos B."/>
            <person name="Lipzen A."/>
            <person name="Chen C."/>
            <person name="Yan M."/>
            <person name="Daum C."/>
            <person name="Ng V."/>
            <person name="Clum A."/>
            <person name="Steindorff A."/>
            <person name="Ohm R.A."/>
            <person name="Martin F."/>
            <person name="Silar P."/>
            <person name="Natvig D.O."/>
            <person name="Lalanne C."/>
            <person name="Gautier V."/>
            <person name="Ament-Velasquez S.L."/>
            <person name="Kruys A."/>
            <person name="Hutchinson M.I."/>
            <person name="Powell A.J."/>
            <person name="Barry K."/>
            <person name="Miller A.N."/>
            <person name="Grigoriev I.V."/>
            <person name="Debuchy R."/>
            <person name="Gladieux P."/>
            <person name="Hiltunen Thoren M."/>
            <person name="Johannesson H."/>
        </authorList>
    </citation>
    <scope>NUCLEOTIDE SEQUENCE [LARGE SCALE GENOMIC DNA]</scope>
    <source>
        <strain evidence="5">CBS 284.82</strain>
    </source>
</reference>
<evidence type="ECO:0000256" key="2">
    <source>
        <dbReference type="ARBA" id="ARBA00022801"/>
    </source>
</evidence>
<comment type="similarity">
    <text evidence="1">Belongs to the class-A beta-lactamase family.</text>
</comment>
<dbReference type="AlphaFoldDB" id="A0AAN6PF63"/>
<dbReference type="Pfam" id="PF00144">
    <property type="entry name" value="Beta-lactamase"/>
    <property type="match status" value="1"/>
</dbReference>
<keyword evidence="2" id="KW-0378">Hydrolase</keyword>
<name>A0AAN6PF63_9PEZI</name>
<dbReference type="InterPro" id="IPR050789">
    <property type="entry name" value="Diverse_Enzym_Activities"/>
</dbReference>
<accession>A0AAN6PF63</accession>
<keyword evidence="5" id="KW-1185">Reference proteome</keyword>
<dbReference type="SUPFAM" id="SSF56601">
    <property type="entry name" value="beta-lactamase/transpeptidase-like"/>
    <property type="match status" value="1"/>
</dbReference>
<protein>
    <submittedName>
        <fullName evidence="4">Beta-lactamase/transpeptidase-like protein</fullName>
    </submittedName>
</protein>
<evidence type="ECO:0000256" key="1">
    <source>
        <dbReference type="ARBA" id="ARBA00009009"/>
    </source>
</evidence>
<dbReference type="PANTHER" id="PTHR43283">
    <property type="entry name" value="BETA-LACTAMASE-RELATED"/>
    <property type="match status" value="1"/>
</dbReference>
<organism evidence="4 5">
    <name type="scientific">Parachaetomium inaequale</name>
    <dbReference type="NCBI Taxonomy" id="2588326"/>
    <lineage>
        <taxon>Eukaryota</taxon>
        <taxon>Fungi</taxon>
        <taxon>Dikarya</taxon>
        <taxon>Ascomycota</taxon>
        <taxon>Pezizomycotina</taxon>
        <taxon>Sordariomycetes</taxon>
        <taxon>Sordariomycetidae</taxon>
        <taxon>Sordariales</taxon>
        <taxon>Chaetomiaceae</taxon>
        <taxon>Parachaetomium</taxon>
    </lineage>
</organism>
<dbReference type="Gene3D" id="3.40.710.10">
    <property type="entry name" value="DD-peptidase/beta-lactamase superfamily"/>
    <property type="match status" value="1"/>
</dbReference>